<organism evidence="10 11">
    <name type="scientific">Haladaptatus litoreus</name>
    <dbReference type="NCBI Taxonomy" id="553468"/>
    <lineage>
        <taxon>Archaea</taxon>
        <taxon>Methanobacteriati</taxon>
        <taxon>Methanobacteriota</taxon>
        <taxon>Stenosarchaea group</taxon>
        <taxon>Halobacteria</taxon>
        <taxon>Halobacteriales</taxon>
        <taxon>Haladaptataceae</taxon>
        <taxon>Haladaptatus</taxon>
    </lineage>
</organism>
<dbReference type="GO" id="GO:0005886">
    <property type="term" value="C:plasma membrane"/>
    <property type="evidence" value="ECO:0007669"/>
    <property type="project" value="UniProtKB-SubCell"/>
</dbReference>
<dbReference type="GO" id="GO:0022857">
    <property type="term" value="F:transmembrane transporter activity"/>
    <property type="evidence" value="ECO:0007669"/>
    <property type="project" value="TreeGrafter"/>
</dbReference>
<keyword evidence="5 7" id="KW-0472">Membrane</keyword>
<evidence type="ECO:0000259" key="9">
    <source>
        <dbReference type="Pfam" id="PF12704"/>
    </source>
</evidence>
<name>A0A1N7E7C5_9EURY</name>
<dbReference type="InterPro" id="IPR003838">
    <property type="entry name" value="ABC3_permease_C"/>
</dbReference>
<dbReference type="EMBL" id="FTNO01000005">
    <property type="protein sequence ID" value="SIR83939.1"/>
    <property type="molecule type" value="Genomic_DNA"/>
</dbReference>
<keyword evidence="4 7" id="KW-1133">Transmembrane helix</keyword>
<accession>A0A1N7E7C5</accession>
<comment type="subcellular location">
    <subcellularLocation>
        <location evidence="1">Cell membrane</location>
        <topology evidence="1">Multi-pass membrane protein</topology>
    </subcellularLocation>
</comment>
<dbReference type="InterPro" id="IPR025857">
    <property type="entry name" value="MacB_PCD"/>
</dbReference>
<evidence type="ECO:0000256" key="5">
    <source>
        <dbReference type="ARBA" id="ARBA00023136"/>
    </source>
</evidence>
<reference evidence="11" key="1">
    <citation type="submission" date="2017-01" db="EMBL/GenBank/DDBJ databases">
        <authorList>
            <person name="Varghese N."/>
            <person name="Submissions S."/>
        </authorList>
    </citation>
    <scope>NUCLEOTIDE SEQUENCE [LARGE SCALE GENOMIC DNA]</scope>
    <source>
        <strain evidence="11">CGMCC 1.7737</strain>
    </source>
</reference>
<feature type="transmembrane region" description="Helical" evidence="7">
    <location>
        <begin position="21"/>
        <end position="43"/>
    </location>
</feature>
<feature type="domain" description="ABC3 transporter permease C-terminal" evidence="8">
    <location>
        <begin position="300"/>
        <end position="412"/>
    </location>
</feature>
<gene>
    <name evidence="10" type="ORF">SAMN05421858_4082</name>
</gene>
<protein>
    <submittedName>
        <fullName evidence="10">Putative ABC transport system permease protein</fullName>
    </submittedName>
</protein>
<keyword evidence="3 7" id="KW-0812">Transmembrane</keyword>
<feature type="transmembrane region" description="Helical" evidence="7">
    <location>
        <begin position="384"/>
        <end position="405"/>
    </location>
</feature>
<dbReference type="PANTHER" id="PTHR30572">
    <property type="entry name" value="MEMBRANE COMPONENT OF TRANSPORTER-RELATED"/>
    <property type="match status" value="1"/>
</dbReference>
<keyword evidence="2" id="KW-1003">Cell membrane</keyword>
<feature type="transmembrane region" description="Helical" evidence="7">
    <location>
        <begin position="340"/>
        <end position="364"/>
    </location>
</feature>
<evidence type="ECO:0000256" key="6">
    <source>
        <dbReference type="ARBA" id="ARBA00038076"/>
    </source>
</evidence>
<evidence type="ECO:0000256" key="4">
    <source>
        <dbReference type="ARBA" id="ARBA00022989"/>
    </source>
</evidence>
<evidence type="ECO:0000256" key="3">
    <source>
        <dbReference type="ARBA" id="ARBA00022692"/>
    </source>
</evidence>
<dbReference type="OrthoDB" id="11469at2157"/>
<dbReference type="RefSeq" id="WP_076432039.1">
    <property type="nucleotide sequence ID" value="NZ_FTNO01000005.1"/>
</dbReference>
<sequence length="419" mass="44486">MNLFESLRISWRNIREHKLRSTLTTLGVIIGVAAVITFVTLGASLQADIISTVAGGNAATMYVSAQSESETGLPDIGDGGQTVLTEHDIDGIRSLQGVEAAVPESGVAASTVEFNNSTVGRQWVVVTTPPYFDVRNQDFISGGSFQSGEREVVLNRPAVSMFGEENVTVGDNITVTRAAGGERVNATVVGIVEPTDQSALGISEGASPQIYAPTDPFYQRTVYSPSANENQRVYGRALVLAESPSQVDAVQGRVYTYLGEQSDARELKSDSYRFKVTTQDELVNQVRQVSNTFTAYITGIALISLVVGAIGIANIMLVSVTERTREIGIMKAVGARNNDVLQLFLFEAVLLGLFGSAVGALVGLGGGYVAASIIGLPLAFRPEWFGIAVVVGVLVGVLAGIYPAWDAAQTDPIDALRYE</sequence>
<evidence type="ECO:0000256" key="1">
    <source>
        <dbReference type="ARBA" id="ARBA00004651"/>
    </source>
</evidence>
<feature type="transmembrane region" description="Helical" evidence="7">
    <location>
        <begin position="293"/>
        <end position="320"/>
    </location>
</feature>
<proteinExistence type="inferred from homology"/>
<dbReference type="AlphaFoldDB" id="A0A1N7E7C5"/>
<keyword evidence="11" id="KW-1185">Reference proteome</keyword>
<dbReference type="PANTHER" id="PTHR30572:SF4">
    <property type="entry name" value="ABC TRANSPORTER PERMEASE YTRF"/>
    <property type="match status" value="1"/>
</dbReference>
<comment type="similarity">
    <text evidence="6">Belongs to the ABC-4 integral membrane protein family.</text>
</comment>
<feature type="domain" description="MacB-like periplasmic core" evidence="9">
    <location>
        <begin position="21"/>
        <end position="254"/>
    </location>
</feature>
<evidence type="ECO:0000313" key="10">
    <source>
        <dbReference type="EMBL" id="SIR83939.1"/>
    </source>
</evidence>
<dbReference type="Pfam" id="PF12704">
    <property type="entry name" value="MacB_PCD"/>
    <property type="match status" value="1"/>
</dbReference>
<evidence type="ECO:0000256" key="2">
    <source>
        <dbReference type="ARBA" id="ARBA00022475"/>
    </source>
</evidence>
<evidence type="ECO:0000256" key="7">
    <source>
        <dbReference type="SAM" id="Phobius"/>
    </source>
</evidence>
<dbReference type="Pfam" id="PF02687">
    <property type="entry name" value="FtsX"/>
    <property type="match status" value="1"/>
</dbReference>
<dbReference type="InterPro" id="IPR050250">
    <property type="entry name" value="Macrolide_Exporter_MacB"/>
</dbReference>
<dbReference type="Proteomes" id="UP000186914">
    <property type="component" value="Unassembled WGS sequence"/>
</dbReference>
<evidence type="ECO:0000259" key="8">
    <source>
        <dbReference type="Pfam" id="PF02687"/>
    </source>
</evidence>
<evidence type="ECO:0000313" key="11">
    <source>
        <dbReference type="Proteomes" id="UP000186914"/>
    </source>
</evidence>